<dbReference type="SMART" id="SM00028">
    <property type="entry name" value="TPR"/>
    <property type="match status" value="4"/>
</dbReference>
<reference evidence="1 2" key="1">
    <citation type="journal article" date="2010" name="J. Bacteriol.">
        <title>Biochemical characterization of a novel indole prenyltransferase from Streptomyces sp. SN-593.</title>
        <authorList>
            <person name="Takahashi S."/>
            <person name="Takagi H."/>
            <person name="Toyoda A."/>
            <person name="Uramoto M."/>
            <person name="Nogawa T."/>
            <person name="Ueki M."/>
            <person name="Sakaki Y."/>
            <person name="Osada H."/>
        </authorList>
    </citation>
    <scope>NUCLEOTIDE SEQUENCE [LARGE SCALE GENOMIC DNA]</scope>
    <source>
        <strain evidence="1 2">SN-593</strain>
    </source>
</reference>
<dbReference type="KEGG" id="arev:RVR_2665"/>
<dbReference type="InterPro" id="IPR019734">
    <property type="entry name" value="TPR_rpt"/>
</dbReference>
<dbReference type="Gene3D" id="1.25.40.10">
    <property type="entry name" value="Tetratricopeptide repeat domain"/>
    <property type="match status" value="2"/>
</dbReference>
<dbReference type="Proteomes" id="UP000595703">
    <property type="component" value="Chromosome"/>
</dbReference>
<name>A0A7U3UQY2_9ACTN</name>
<evidence type="ECO:0000313" key="1">
    <source>
        <dbReference type="EMBL" id="BBA97088.1"/>
    </source>
</evidence>
<reference evidence="1 2" key="2">
    <citation type="journal article" date="2011" name="J. Antibiot.">
        <title>Furaquinocins I and J: novel polyketide isoprenoid hybrid compounds from Streptomyces reveromyceticus SN-593.</title>
        <authorList>
            <person name="Panthee S."/>
            <person name="Takahashi S."/>
            <person name="Takagi H."/>
            <person name="Nogawa T."/>
            <person name="Oowada E."/>
            <person name="Uramoto M."/>
            <person name="Osada H."/>
        </authorList>
    </citation>
    <scope>NUCLEOTIDE SEQUENCE [LARGE SCALE GENOMIC DNA]</scope>
    <source>
        <strain evidence="1 2">SN-593</strain>
    </source>
</reference>
<dbReference type="Pfam" id="PF13424">
    <property type="entry name" value="TPR_12"/>
    <property type="match status" value="1"/>
</dbReference>
<dbReference type="Gene3D" id="3.40.50.300">
    <property type="entry name" value="P-loop containing nucleotide triphosphate hydrolases"/>
    <property type="match status" value="1"/>
</dbReference>
<dbReference type="PANTHER" id="PTHR47691">
    <property type="entry name" value="REGULATOR-RELATED"/>
    <property type="match status" value="1"/>
</dbReference>
<evidence type="ECO:0000313" key="2">
    <source>
        <dbReference type="Proteomes" id="UP000595703"/>
    </source>
</evidence>
<dbReference type="PANTHER" id="PTHR47691:SF3">
    <property type="entry name" value="HTH-TYPE TRANSCRIPTIONAL REGULATOR RV0890C-RELATED"/>
    <property type="match status" value="1"/>
</dbReference>
<dbReference type="InterPro" id="IPR027417">
    <property type="entry name" value="P-loop_NTPase"/>
</dbReference>
<dbReference type="SUPFAM" id="SSF52540">
    <property type="entry name" value="P-loop containing nucleoside triphosphate hydrolases"/>
    <property type="match status" value="1"/>
</dbReference>
<reference evidence="1 2" key="4">
    <citation type="journal article" date="2020" name="Sci. Rep.">
        <title>beta-carboline chemical signals induce reveromycin production through a LuxR family regulator in Streptomyces sp. SN-593.</title>
        <authorList>
            <person name="Panthee S."/>
            <person name="Kito N."/>
            <person name="Hayashi T."/>
            <person name="Shimizu T."/>
            <person name="Ishikawa J."/>
            <person name="Hamamoto H."/>
            <person name="Osada H."/>
            <person name="Takahashi S."/>
        </authorList>
    </citation>
    <scope>NUCLEOTIDE SEQUENCE [LARGE SCALE GENOMIC DNA]</scope>
    <source>
        <strain evidence="1 2">SN-593</strain>
    </source>
</reference>
<accession>A0A7U3UQY2</accession>
<organism evidence="1 2">
    <name type="scientific">Actinacidiphila reveromycinica</name>
    <dbReference type="NCBI Taxonomy" id="659352"/>
    <lineage>
        <taxon>Bacteria</taxon>
        <taxon>Bacillati</taxon>
        <taxon>Actinomycetota</taxon>
        <taxon>Actinomycetes</taxon>
        <taxon>Kitasatosporales</taxon>
        <taxon>Streptomycetaceae</taxon>
        <taxon>Actinacidiphila</taxon>
    </lineage>
</organism>
<dbReference type="AlphaFoldDB" id="A0A7U3UQY2"/>
<protein>
    <submittedName>
        <fullName evidence="1">Putative transcriptional regulator</fullName>
    </submittedName>
</protein>
<dbReference type="EMBL" id="AP018365">
    <property type="protein sequence ID" value="BBA97088.1"/>
    <property type="molecule type" value="Genomic_DNA"/>
</dbReference>
<dbReference type="InterPro" id="IPR011990">
    <property type="entry name" value="TPR-like_helical_dom_sf"/>
</dbReference>
<reference evidence="1 2" key="3">
    <citation type="journal article" date="2011" name="Nat. Chem. Biol.">
        <title>Reveromycin A biosynthesis uses RevG and RevJ for stereospecific spiroacetal formation.</title>
        <authorList>
            <person name="Takahashi S."/>
            <person name="Toyoda A."/>
            <person name="Sekiyama Y."/>
            <person name="Takagi H."/>
            <person name="Nogawa T."/>
            <person name="Uramoto M."/>
            <person name="Suzuki R."/>
            <person name="Koshino H."/>
            <person name="Kumano T."/>
            <person name="Panthee S."/>
            <person name="Dairi T."/>
            <person name="Ishikawa J."/>
            <person name="Ikeda H."/>
            <person name="Sakaki Y."/>
            <person name="Osada H."/>
        </authorList>
    </citation>
    <scope>NUCLEOTIDE SEQUENCE [LARGE SCALE GENOMIC DNA]</scope>
    <source>
        <strain evidence="1 2">SN-593</strain>
    </source>
</reference>
<dbReference type="Gene3D" id="1.10.8.430">
    <property type="entry name" value="Helical domain of apoptotic protease-activating factors"/>
    <property type="match status" value="1"/>
</dbReference>
<dbReference type="RefSeq" id="WP_202233420.1">
    <property type="nucleotide sequence ID" value="NZ_AP018365.1"/>
</dbReference>
<dbReference type="SUPFAM" id="SSF48452">
    <property type="entry name" value="TPR-like"/>
    <property type="match status" value="1"/>
</dbReference>
<keyword evidence="2" id="KW-1185">Reference proteome</keyword>
<dbReference type="PRINTS" id="PR00364">
    <property type="entry name" value="DISEASERSIST"/>
</dbReference>
<sequence length="813" mass="85800">MRDDEVAEALLSAKLLHGSGRGATAWRELAALVGSAAEDDPDLAAAWHDLRADTVAGAGGTGVPATVRGHAAVLAACAARNGPLLDRLRAWVARLPAESAEPAGVELVANTLAGDAQVHGPVVQARDITGGVHVHQVRPPAPPRPVPRQLLPVPAHFTDRRRELLMLDELRDGREPGVAQVIVVTGQAGVGKTALVSRWLGGREAEFPDGQLYVDLEGGAPGAPAGPVEVLGSLLRAFGETVEPTGLAERAALWRSVTAARRFALMVDNALTAADVRVLLPSAPDSLVLAASRQRLTGLAVDGAGFCRLGVLDPSAAQELFARGAGRARAEREPSAAREIVALCGGLPLAIRLAAARLAARPDQPVASLRDALTAGAGPLGELRAEGAGTVQAVMDASYRALPPDAARLYRCLGLLPTGLFDPALAAAAGGWDAAGAGLLIDVLVEANLLEPSGADRYRFHALVRLHAAQRAEAEDPAPVRDEVLRRYVDWCLAVATAAEEVLSPSHRTLRRDYAFPLPAVAPFAGDAEALAWLEAHHDALAAAVSLAADRRWHAAAWQLADALWPMFLRLRLYDAWIAAHGTGLTAAREDGDAAGEARMLTSGGIGLRSAGRHEEASAWFTQALELARTKGDFRDEAQALTGLGTTCREAGQLDRAAAAHQRALELRELVGYRRGAALSRLRLGELALDLADFEAAADHLDRAHRDLAAENDLYDAARARALLGFAWARAGRRADGERELGRALEEFDATGSTFWRARALEMLGELAEHAGDLATARRRYGDALLIYGAVSPLDVERAQGRLRALGPEDAPS</sequence>
<dbReference type="InterPro" id="IPR042197">
    <property type="entry name" value="Apaf_helical"/>
</dbReference>
<gene>
    <name evidence="1" type="ORF">RVR_2665</name>
</gene>
<proteinExistence type="predicted"/>